<accession>A0A139WSJ0</accession>
<comment type="caution">
    <text evidence="1">The sequence shown here is derived from an EMBL/GenBank/DDBJ whole genome shotgun (WGS) entry which is preliminary data.</text>
</comment>
<dbReference type="InterPro" id="IPR010328">
    <property type="entry name" value="DUF928"/>
</dbReference>
<dbReference type="Proteomes" id="UP000076925">
    <property type="component" value="Unassembled WGS sequence"/>
</dbReference>
<dbReference type="RefSeq" id="WP_017748094.1">
    <property type="nucleotide sequence ID" value="NZ_KQ976354.1"/>
</dbReference>
<evidence type="ECO:0000313" key="2">
    <source>
        <dbReference type="Proteomes" id="UP000076925"/>
    </source>
</evidence>
<protein>
    <recommendedName>
        <fullName evidence="3">DUF928 domain-containing protein</fullName>
    </recommendedName>
</protein>
<dbReference type="STRING" id="128403.WA1_06070"/>
<evidence type="ECO:0000313" key="1">
    <source>
        <dbReference type="EMBL" id="KYC35389.1"/>
    </source>
</evidence>
<name>A0A139WSJ0_9CYAN</name>
<evidence type="ECO:0008006" key="3">
    <source>
        <dbReference type="Google" id="ProtNLM"/>
    </source>
</evidence>
<organism evidence="1 2">
    <name type="scientific">Scytonema hofmannii PCC 7110</name>
    <dbReference type="NCBI Taxonomy" id="128403"/>
    <lineage>
        <taxon>Bacteria</taxon>
        <taxon>Bacillati</taxon>
        <taxon>Cyanobacteriota</taxon>
        <taxon>Cyanophyceae</taxon>
        <taxon>Nostocales</taxon>
        <taxon>Scytonemataceae</taxon>
        <taxon>Scytonema</taxon>
    </lineage>
</organism>
<gene>
    <name evidence="1" type="ORF">WA1_06070</name>
</gene>
<dbReference type="AlphaFoldDB" id="A0A139WSJ0"/>
<dbReference type="EMBL" id="ANNX02000051">
    <property type="protein sequence ID" value="KYC35389.1"/>
    <property type="molecule type" value="Genomic_DNA"/>
</dbReference>
<dbReference type="Pfam" id="PF06051">
    <property type="entry name" value="DUF928"/>
    <property type="match status" value="1"/>
</dbReference>
<reference evidence="1 2" key="1">
    <citation type="journal article" date="2013" name="Genome Biol. Evol.">
        <title>Genomes of Stigonematalean cyanobacteria (subsection V) and the evolution of oxygenic photosynthesis from prokaryotes to plastids.</title>
        <authorList>
            <person name="Dagan T."/>
            <person name="Roettger M."/>
            <person name="Stucken K."/>
            <person name="Landan G."/>
            <person name="Koch R."/>
            <person name="Major P."/>
            <person name="Gould S.B."/>
            <person name="Goremykin V.V."/>
            <person name="Rippka R."/>
            <person name="Tandeau de Marsac N."/>
            <person name="Gugger M."/>
            <person name="Lockhart P.J."/>
            <person name="Allen J.F."/>
            <person name="Brune I."/>
            <person name="Maus I."/>
            <person name="Puhler A."/>
            <person name="Martin W.F."/>
        </authorList>
    </citation>
    <scope>NUCLEOTIDE SEQUENCE [LARGE SCALE GENOMIC DNA]</scope>
    <source>
        <strain evidence="1 2">PCC 7110</strain>
    </source>
</reference>
<dbReference type="OrthoDB" id="532838at2"/>
<sequence>MKAQILWLLIKGINRKLNLGLLLSLFLFVSPAIAGYVPPRNQKPPSDYTTSGGPRGCPGEQIPLTVLAPQAYVGHTVSKHPTFAWFSYSPHNTEFWLFEFEANGKPKQIGDPIKLQASKGINKYSLPENHPGLSVGKRYLWQVAISCPNGNLMQKAEFTVVEMSSDIKSNQPKIANDSQKAKLYAQQGLWYDALGEALNLAPPGKLGAVGATLVESLAQSEGQIGKSEESQELQQRIESLKAIANWAK</sequence>
<proteinExistence type="predicted"/>
<keyword evidence="2" id="KW-1185">Reference proteome</keyword>